<keyword evidence="1" id="KW-1133">Transmembrane helix</keyword>
<dbReference type="EMBL" id="JACEGD010000001">
    <property type="protein sequence ID" value="MBH5384722.1"/>
    <property type="molecule type" value="Genomic_DNA"/>
</dbReference>
<evidence type="ECO:0000256" key="1">
    <source>
        <dbReference type="SAM" id="Phobius"/>
    </source>
</evidence>
<feature type="transmembrane region" description="Helical" evidence="1">
    <location>
        <begin position="17"/>
        <end position="34"/>
    </location>
</feature>
<comment type="caution">
    <text evidence="3">The sequence shown here is derived from an EMBL/GenBank/DDBJ whole genome shotgun (WGS) entry which is preliminary data.</text>
</comment>
<dbReference type="Proteomes" id="UP001194539">
    <property type="component" value="Unassembled WGS sequence"/>
</dbReference>
<proteinExistence type="predicted"/>
<accession>A0ABS0NV37</accession>
<keyword evidence="1" id="KW-0812">Transmembrane</keyword>
<evidence type="ECO:0000313" key="4">
    <source>
        <dbReference type="Proteomes" id="UP001194539"/>
    </source>
</evidence>
<feature type="transmembrane region" description="Helical" evidence="1">
    <location>
        <begin position="46"/>
        <end position="69"/>
    </location>
</feature>
<evidence type="ECO:0000259" key="2">
    <source>
        <dbReference type="Pfam" id="PF07331"/>
    </source>
</evidence>
<name>A0ABS0NV37_9BRAD</name>
<keyword evidence="1" id="KW-0472">Membrane</keyword>
<feature type="transmembrane region" description="Helical" evidence="1">
    <location>
        <begin position="131"/>
        <end position="150"/>
    </location>
</feature>
<feature type="transmembrane region" description="Helical" evidence="1">
    <location>
        <begin position="89"/>
        <end position="119"/>
    </location>
</feature>
<sequence>MMVEAAIGVDVPSAPKIVRSASLILTALGLFYLHQASMMPLGDPPGTGIGAVPLMVGTCWVAFGLYVTIRNQSGLVDSGPWPKGRAALRALYALLLCVVYIVGLPFLGIFITTGVFLVLMARLAGAPSTSALVVAVMTPIAFWVIFSLGLKVSLPYGSLLAAVLGS</sequence>
<evidence type="ECO:0000313" key="3">
    <source>
        <dbReference type="EMBL" id="MBH5384722.1"/>
    </source>
</evidence>
<dbReference type="InterPro" id="IPR009936">
    <property type="entry name" value="DUF1468"/>
</dbReference>
<protein>
    <submittedName>
        <fullName evidence="3">Tripartite tricarboxylate transporter TctB family protein</fullName>
    </submittedName>
</protein>
<organism evidence="3 4">
    <name type="scientific">Bradyrhizobium diversitatis</name>
    <dbReference type="NCBI Taxonomy" id="2755406"/>
    <lineage>
        <taxon>Bacteria</taxon>
        <taxon>Pseudomonadati</taxon>
        <taxon>Pseudomonadota</taxon>
        <taxon>Alphaproteobacteria</taxon>
        <taxon>Hyphomicrobiales</taxon>
        <taxon>Nitrobacteraceae</taxon>
        <taxon>Bradyrhizobium</taxon>
    </lineage>
</organism>
<reference evidence="3 4" key="1">
    <citation type="submission" date="2020-07" db="EMBL/GenBank/DDBJ databases">
        <title>Bradyrhizobium diversity isolated from nodules of indigenous legumes of Western Australia.</title>
        <authorList>
            <person name="Klepa M.S."/>
        </authorList>
    </citation>
    <scope>NUCLEOTIDE SEQUENCE [LARGE SCALE GENOMIC DNA]</scope>
    <source>
        <strain evidence="3 4">CNPSo 4019</strain>
    </source>
</reference>
<feature type="domain" description="DUF1468" evidence="2">
    <location>
        <begin position="21"/>
        <end position="155"/>
    </location>
</feature>
<gene>
    <name evidence="3" type="ORF">H1B27_00270</name>
</gene>
<dbReference type="Pfam" id="PF07331">
    <property type="entry name" value="TctB"/>
    <property type="match status" value="1"/>
</dbReference>
<keyword evidence="4" id="KW-1185">Reference proteome</keyword>